<evidence type="ECO:0000313" key="5">
    <source>
        <dbReference type="Proteomes" id="UP000238642"/>
    </source>
</evidence>
<protein>
    <submittedName>
        <fullName evidence="4">Glycosyl transferase family 1</fullName>
    </submittedName>
</protein>
<dbReference type="PANTHER" id="PTHR46401">
    <property type="entry name" value="GLYCOSYLTRANSFERASE WBBK-RELATED"/>
    <property type="match status" value="1"/>
</dbReference>
<dbReference type="InterPro" id="IPR001296">
    <property type="entry name" value="Glyco_trans_1"/>
</dbReference>
<keyword evidence="5" id="KW-1185">Reference proteome</keyword>
<dbReference type="OrthoDB" id="9792322at2"/>
<reference evidence="4 5" key="1">
    <citation type="submission" date="2018-02" db="EMBL/GenBank/DDBJ databases">
        <title>The draft genome of Sphingobacterium gobiense H7.</title>
        <authorList>
            <person name="Li L."/>
            <person name="Liu L."/>
            <person name="Zhang X."/>
            <person name="Wang T."/>
            <person name="Liang L."/>
        </authorList>
    </citation>
    <scope>NUCLEOTIDE SEQUENCE [LARGE SCALE GENOMIC DNA]</scope>
    <source>
        <strain evidence="4 5">ACCC 05757</strain>
    </source>
</reference>
<proteinExistence type="predicted"/>
<feature type="domain" description="Glycosyltransferase subfamily 4-like N-terminal" evidence="3">
    <location>
        <begin position="39"/>
        <end position="152"/>
    </location>
</feature>
<dbReference type="Gene3D" id="3.40.50.2000">
    <property type="entry name" value="Glycogen Phosphorylase B"/>
    <property type="match status" value="2"/>
</dbReference>
<dbReference type="EMBL" id="PVBS01000001">
    <property type="protein sequence ID" value="PRD56247.1"/>
    <property type="molecule type" value="Genomic_DNA"/>
</dbReference>
<dbReference type="Pfam" id="PF00534">
    <property type="entry name" value="Glycos_transf_1"/>
    <property type="match status" value="1"/>
</dbReference>
<evidence type="ECO:0000259" key="2">
    <source>
        <dbReference type="Pfam" id="PF00534"/>
    </source>
</evidence>
<keyword evidence="1 4" id="KW-0808">Transferase</keyword>
<accession>A0A2S9JSH0</accession>
<sequence length="392" mass="45582">MEILFVSHKYPPTTGGMEKQSYELIEGMHAYATVRKIVYKREESYFHFFRKLNGRILAMIHRYPKIELVHFNDGLIAAVSLWHVGYDHLRRVVTLHGLDVVFPLNIYQKFILPRFNRYDHIIAVSRATASAAISRGVEERKISVIPNGIDHQLKPKNCAKSWEEFRQKYNLPASRKILVTLGRPVKRKGFSWFIREVLPQLPDDYYLVMAGPFSNDLPKTEKWLTRLPKRWRELYMLFMGYPSDQKDIYRLLNDRKYNERITHVGKLPMEELKVLLSHAEAFLMPNIKVEGDMEGFGLVCLEASVCGAVVLASAVDGITDAIQHQKNGIQVEPENVEAWLLAIQELLYNNKKKQQSDSFRIYTLGHFGWDKMVKGYASIFEKLMITKKRGYL</sequence>
<dbReference type="InterPro" id="IPR028098">
    <property type="entry name" value="Glyco_trans_4-like_N"/>
</dbReference>
<comment type="caution">
    <text evidence="4">The sequence shown here is derived from an EMBL/GenBank/DDBJ whole genome shotgun (WGS) entry which is preliminary data.</text>
</comment>
<evidence type="ECO:0000259" key="3">
    <source>
        <dbReference type="Pfam" id="PF13439"/>
    </source>
</evidence>
<dbReference type="GO" id="GO:0009103">
    <property type="term" value="P:lipopolysaccharide biosynthetic process"/>
    <property type="evidence" value="ECO:0007669"/>
    <property type="project" value="TreeGrafter"/>
</dbReference>
<dbReference type="CDD" id="cd03801">
    <property type="entry name" value="GT4_PimA-like"/>
    <property type="match status" value="1"/>
</dbReference>
<gene>
    <name evidence="4" type="ORF">C5749_02985</name>
</gene>
<dbReference type="SUPFAM" id="SSF53756">
    <property type="entry name" value="UDP-Glycosyltransferase/glycogen phosphorylase"/>
    <property type="match status" value="1"/>
</dbReference>
<dbReference type="RefSeq" id="WP_105722866.1">
    <property type="nucleotide sequence ID" value="NZ_PVBS01000001.1"/>
</dbReference>
<dbReference type="Pfam" id="PF13439">
    <property type="entry name" value="Glyco_transf_4"/>
    <property type="match status" value="1"/>
</dbReference>
<name>A0A2S9JSH0_9SPHI</name>
<evidence type="ECO:0000313" key="4">
    <source>
        <dbReference type="EMBL" id="PRD56247.1"/>
    </source>
</evidence>
<dbReference type="AlphaFoldDB" id="A0A2S9JSH0"/>
<dbReference type="Proteomes" id="UP000238642">
    <property type="component" value="Unassembled WGS sequence"/>
</dbReference>
<evidence type="ECO:0000256" key="1">
    <source>
        <dbReference type="ARBA" id="ARBA00022679"/>
    </source>
</evidence>
<organism evidence="4 5">
    <name type="scientific">Sphingobacterium gobiense</name>
    <dbReference type="NCBI Taxonomy" id="1382456"/>
    <lineage>
        <taxon>Bacteria</taxon>
        <taxon>Pseudomonadati</taxon>
        <taxon>Bacteroidota</taxon>
        <taxon>Sphingobacteriia</taxon>
        <taxon>Sphingobacteriales</taxon>
        <taxon>Sphingobacteriaceae</taxon>
        <taxon>Sphingobacterium</taxon>
    </lineage>
</organism>
<dbReference type="GO" id="GO:0016757">
    <property type="term" value="F:glycosyltransferase activity"/>
    <property type="evidence" value="ECO:0007669"/>
    <property type="project" value="InterPro"/>
</dbReference>
<feature type="domain" description="Glycosyl transferase family 1" evidence="2">
    <location>
        <begin position="163"/>
        <end position="355"/>
    </location>
</feature>
<dbReference type="PANTHER" id="PTHR46401:SF2">
    <property type="entry name" value="GLYCOSYLTRANSFERASE WBBK-RELATED"/>
    <property type="match status" value="1"/>
</dbReference>